<evidence type="ECO:0000256" key="2">
    <source>
        <dbReference type="ARBA" id="ARBA00008300"/>
    </source>
</evidence>
<sequence>MTIQIYPDSRYPTSIVHFPPAKDYKITEDTPLFIWIPGNPGLLEYYTKMLRSLHDKYPTWEILGVSHAGMSNGNQIKNVLSTKVYTLDEQVSHKVEVINNFSSPKRNIIIMGHSVGAYMAQRVIMDSNLIGNVIKLGLVTPTVVDIHRSVKGIKMTRAFNLFRELPIFLGLLSTLAFSKLFPAIFTRWLLTIIMGCKNNDNHAADASTVFLTNGSFVKQCLGLASHEMKHIRDDWNFQKRLIDYCNKENVSTWFLFSSTDHWVSDDTRNELINFYRTNCKSDILDVSVSNIIPHSFVINFSDFTVNSYF</sequence>
<dbReference type="Gene3D" id="3.40.50.1820">
    <property type="entry name" value="alpha/beta hydrolase"/>
    <property type="match status" value="1"/>
</dbReference>
<dbReference type="GO" id="GO:0019915">
    <property type="term" value="P:lipid storage"/>
    <property type="evidence" value="ECO:0007669"/>
    <property type="project" value="InterPro"/>
</dbReference>
<gene>
    <name evidence="5" type="primary">TBLA0C04450</name>
    <name evidence="5" type="ORF">TBLA_0C04450</name>
</gene>
<proteinExistence type="inferred from homology"/>
<dbReference type="InParanoid" id="I2H1J0"/>
<reference evidence="5 6" key="1">
    <citation type="journal article" date="2011" name="Proc. Natl. Acad. Sci. U.S.A.">
        <title>Evolutionary erosion of yeast sex chromosomes by mating-type switching accidents.</title>
        <authorList>
            <person name="Gordon J.L."/>
            <person name="Armisen D."/>
            <person name="Proux-Wera E."/>
            <person name="Oheigeartaigh S.S."/>
            <person name="Byrne K.P."/>
            <person name="Wolfe K.H."/>
        </authorList>
    </citation>
    <scope>NUCLEOTIDE SEQUENCE [LARGE SCALE GENOMIC DNA]</scope>
    <source>
        <strain evidence="6">ATCC 34711 / CBS 6284 / DSM 70876 / NBRC 10599 / NRRL Y-10934 / UCD 77-7</strain>
    </source>
</reference>
<dbReference type="EMBL" id="HE806318">
    <property type="protein sequence ID" value="CCH60242.1"/>
    <property type="molecule type" value="Genomic_DNA"/>
</dbReference>
<dbReference type="Pfam" id="PF10230">
    <property type="entry name" value="LIDHydrolase"/>
    <property type="match status" value="1"/>
</dbReference>
<dbReference type="eggNOG" id="KOG3975">
    <property type="taxonomic scope" value="Eukaryota"/>
</dbReference>
<comment type="subcellular location">
    <subcellularLocation>
        <location evidence="1">Lipid droplet</location>
    </subcellularLocation>
</comment>
<dbReference type="OMA" id="LIGYYHT"/>
<dbReference type="InterPro" id="IPR029058">
    <property type="entry name" value="AB_hydrolase_fold"/>
</dbReference>
<dbReference type="HOGENOM" id="CLU_018394_1_1_1"/>
<dbReference type="Proteomes" id="UP000002866">
    <property type="component" value="Chromosome 3"/>
</dbReference>
<evidence type="ECO:0000256" key="4">
    <source>
        <dbReference type="ARBA" id="ARBA00022801"/>
    </source>
</evidence>
<protein>
    <recommendedName>
        <fullName evidence="7">Lipid droplet-associated hydrolase</fullName>
    </recommendedName>
</protein>
<dbReference type="GO" id="GO:0019433">
    <property type="term" value="P:triglyceride catabolic process"/>
    <property type="evidence" value="ECO:0007669"/>
    <property type="project" value="EnsemblFungi"/>
</dbReference>
<dbReference type="RefSeq" id="XP_004179761.1">
    <property type="nucleotide sequence ID" value="XM_004179713.1"/>
</dbReference>
<keyword evidence="3" id="KW-0551">Lipid droplet</keyword>
<dbReference type="GeneID" id="14495222"/>
<keyword evidence="6" id="KW-1185">Reference proteome</keyword>
<dbReference type="FunCoup" id="I2H1J0">
    <property type="interactions" value="91"/>
</dbReference>
<keyword evidence="4" id="KW-0378">Hydrolase</keyword>
<dbReference type="AlphaFoldDB" id="I2H1J0"/>
<dbReference type="InterPro" id="IPR019363">
    <property type="entry name" value="LDAH"/>
</dbReference>
<dbReference type="OrthoDB" id="448051at2759"/>
<organism evidence="5 6">
    <name type="scientific">Henningerozyma blattae (strain ATCC 34711 / CBS 6284 / DSM 70876 / NBRC 10599 / NRRL Y-10934 / UCD 77-7)</name>
    <name type="common">Yeast</name>
    <name type="synonym">Tetrapisispora blattae</name>
    <dbReference type="NCBI Taxonomy" id="1071380"/>
    <lineage>
        <taxon>Eukaryota</taxon>
        <taxon>Fungi</taxon>
        <taxon>Dikarya</taxon>
        <taxon>Ascomycota</taxon>
        <taxon>Saccharomycotina</taxon>
        <taxon>Saccharomycetes</taxon>
        <taxon>Saccharomycetales</taxon>
        <taxon>Saccharomycetaceae</taxon>
        <taxon>Henningerozyma</taxon>
    </lineage>
</organism>
<dbReference type="PANTHER" id="PTHR13390:SF0">
    <property type="entry name" value="LIPID DROPLET-ASSOCIATED HYDROLASE"/>
    <property type="match status" value="1"/>
</dbReference>
<dbReference type="GO" id="GO:0005811">
    <property type="term" value="C:lipid droplet"/>
    <property type="evidence" value="ECO:0007669"/>
    <property type="project" value="UniProtKB-SubCell"/>
</dbReference>
<dbReference type="SUPFAM" id="SSF53474">
    <property type="entry name" value="alpha/beta-Hydrolases"/>
    <property type="match status" value="1"/>
</dbReference>
<accession>I2H1J0</accession>
<comment type="similarity">
    <text evidence="2">Belongs to the AB hydrolase superfamily. LDAH family.</text>
</comment>
<evidence type="ECO:0000256" key="1">
    <source>
        <dbReference type="ARBA" id="ARBA00004502"/>
    </source>
</evidence>
<name>I2H1J0_HENB6</name>
<dbReference type="KEGG" id="tbl:TBLA_0C04450"/>
<dbReference type="PANTHER" id="PTHR13390">
    <property type="entry name" value="LIPASE"/>
    <property type="match status" value="1"/>
</dbReference>
<evidence type="ECO:0000256" key="3">
    <source>
        <dbReference type="ARBA" id="ARBA00022677"/>
    </source>
</evidence>
<evidence type="ECO:0008006" key="7">
    <source>
        <dbReference type="Google" id="ProtNLM"/>
    </source>
</evidence>
<dbReference type="GO" id="GO:0004806">
    <property type="term" value="F:triacylglycerol lipase activity"/>
    <property type="evidence" value="ECO:0007669"/>
    <property type="project" value="EnsemblFungi"/>
</dbReference>
<evidence type="ECO:0000313" key="6">
    <source>
        <dbReference type="Proteomes" id="UP000002866"/>
    </source>
</evidence>
<evidence type="ECO:0000313" key="5">
    <source>
        <dbReference type="EMBL" id="CCH60242.1"/>
    </source>
</evidence>